<reference evidence="2" key="1">
    <citation type="journal article" date="2019" name="Sci. Rep.">
        <title>Draft genome of Tanacetum cinerariifolium, the natural source of mosquito coil.</title>
        <authorList>
            <person name="Yamashiro T."/>
            <person name="Shiraishi A."/>
            <person name="Satake H."/>
            <person name="Nakayama K."/>
        </authorList>
    </citation>
    <scope>NUCLEOTIDE SEQUENCE</scope>
</reference>
<sequence>MVRLWWLLWPQPARSLPQRWHQKAEHSEAPLGVAPPHPNTTWCGCGGCTIIRPPPRWCGGGAMEKVMEVAGDGDNGDGGWWQRVRESGMVDLIDREMGSIFEFAGKTRRKKFFGGGGRRKPAAAAGN</sequence>
<name>A0A699K5M6_TANCI</name>
<dbReference type="AlphaFoldDB" id="A0A699K5M6"/>
<dbReference type="EMBL" id="BKCJ010479498">
    <property type="protein sequence ID" value="GFA74314.1"/>
    <property type="molecule type" value="Genomic_DNA"/>
</dbReference>
<protein>
    <submittedName>
        <fullName evidence="2">Uncharacterized protein</fullName>
    </submittedName>
</protein>
<organism evidence="2">
    <name type="scientific">Tanacetum cinerariifolium</name>
    <name type="common">Dalmatian daisy</name>
    <name type="synonym">Chrysanthemum cinerariifolium</name>
    <dbReference type="NCBI Taxonomy" id="118510"/>
    <lineage>
        <taxon>Eukaryota</taxon>
        <taxon>Viridiplantae</taxon>
        <taxon>Streptophyta</taxon>
        <taxon>Embryophyta</taxon>
        <taxon>Tracheophyta</taxon>
        <taxon>Spermatophyta</taxon>
        <taxon>Magnoliopsida</taxon>
        <taxon>eudicotyledons</taxon>
        <taxon>Gunneridae</taxon>
        <taxon>Pentapetalae</taxon>
        <taxon>asterids</taxon>
        <taxon>campanulids</taxon>
        <taxon>Asterales</taxon>
        <taxon>Asteraceae</taxon>
        <taxon>Asteroideae</taxon>
        <taxon>Anthemideae</taxon>
        <taxon>Anthemidinae</taxon>
        <taxon>Tanacetum</taxon>
    </lineage>
</organism>
<feature type="signal peptide" evidence="1">
    <location>
        <begin position="1"/>
        <end position="15"/>
    </location>
</feature>
<accession>A0A699K5M6</accession>
<feature type="non-terminal residue" evidence="2">
    <location>
        <position position="127"/>
    </location>
</feature>
<gene>
    <name evidence="2" type="ORF">Tci_646286</name>
</gene>
<keyword evidence="1" id="KW-0732">Signal</keyword>
<evidence type="ECO:0000256" key="1">
    <source>
        <dbReference type="SAM" id="SignalP"/>
    </source>
</evidence>
<evidence type="ECO:0000313" key="2">
    <source>
        <dbReference type="EMBL" id="GFA74314.1"/>
    </source>
</evidence>
<proteinExistence type="predicted"/>
<feature type="chain" id="PRO_5025399388" evidence="1">
    <location>
        <begin position="16"/>
        <end position="127"/>
    </location>
</feature>
<comment type="caution">
    <text evidence="2">The sequence shown here is derived from an EMBL/GenBank/DDBJ whole genome shotgun (WGS) entry which is preliminary data.</text>
</comment>